<keyword evidence="2" id="KW-1185">Reference proteome</keyword>
<comment type="caution">
    <text evidence="1">The sequence shown here is derived from an EMBL/GenBank/DDBJ whole genome shotgun (WGS) entry which is preliminary data.</text>
</comment>
<name>A0YA40_9GAMM</name>
<dbReference type="EMBL" id="AAVT01000001">
    <property type="protein sequence ID" value="EAW32994.1"/>
    <property type="molecule type" value="Genomic_DNA"/>
</dbReference>
<dbReference type="AlphaFoldDB" id="A0YA40"/>
<evidence type="ECO:0000313" key="2">
    <source>
        <dbReference type="Proteomes" id="UP000004931"/>
    </source>
</evidence>
<gene>
    <name evidence="1" type="ORF">GP2143_17101</name>
</gene>
<sequence length="46" mass="5193">MGHDERNAGLNVELSSHFFGIFRHMTCGFGISDYTGMHGYRDGEKN</sequence>
<proteinExistence type="predicted"/>
<organism evidence="1 2">
    <name type="scientific">marine gamma proteobacterium HTCC2143</name>
    <dbReference type="NCBI Taxonomy" id="247633"/>
    <lineage>
        <taxon>Bacteria</taxon>
        <taxon>Pseudomonadati</taxon>
        <taxon>Pseudomonadota</taxon>
        <taxon>Gammaproteobacteria</taxon>
        <taxon>Cellvibrionales</taxon>
        <taxon>Spongiibacteraceae</taxon>
        <taxon>BD1-7 clade</taxon>
    </lineage>
</organism>
<reference evidence="1 2" key="1">
    <citation type="journal article" date="2010" name="J. Bacteriol.">
        <title>Genome sequence of the oligotrophic marine Gammaproteobacterium HTCC2143, isolated from the Oregon Coast.</title>
        <authorList>
            <person name="Oh H.M."/>
            <person name="Kang I."/>
            <person name="Ferriera S."/>
            <person name="Giovannoni S.J."/>
            <person name="Cho J.C."/>
        </authorList>
    </citation>
    <scope>NUCLEOTIDE SEQUENCE [LARGE SCALE GENOMIC DNA]</scope>
    <source>
        <strain evidence="1 2">HTCC2143</strain>
    </source>
</reference>
<evidence type="ECO:0000313" key="1">
    <source>
        <dbReference type="EMBL" id="EAW32994.1"/>
    </source>
</evidence>
<protein>
    <submittedName>
        <fullName evidence="1">Uncharacterized protein</fullName>
    </submittedName>
</protein>
<accession>A0YA40</accession>
<dbReference type="Proteomes" id="UP000004931">
    <property type="component" value="Unassembled WGS sequence"/>
</dbReference>
<dbReference type="STRING" id="247633.GP2143_17101"/>